<evidence type="ECO:0000256" key="3">
    <source>
        <dbReference type="ARBA" id="ARBA00022723"/>
    </source>
</evidence>
<feature type="binding site" evidence="7">
    <location>
        <position position="147"/>
    </location>
    <ligand>
        <name>Zn(2+)</name>
        <dbReference type="ChEBI" id="CHEBI:29105"/>
        <note>catalytic</note>
    </ligand>
</feature>
<dbReference type="GO" id="GO:0004222">
    <property type="term" value="F:metalloendopeptidase activity"/>
    <property type="evidence" value="ECO:0007669"/>
    <property type="project" value="InterPro"/>
</dbReference>
<dbReference type="EC" id="3.1.-.-" evidence="7"/>
<evidence type="ECO:0000256" key="2">
    <source>
        <dbReference type="ARBA" id="ARBA00022722"/>
    </source>
</evidence>
<dbReference type="PANTHER" id="PTHR46986:SF1">
    <property type="entry name" value="ENDORIBONUCLEASE YBEY, CHLOROPLASTIC"/>
    <property type="match status" value="1"/>
</dbReference>
<dbReference type="GO" id="GO:0006364">
    <property type="term" value="P:rRNA processing"/>
    <property type="evidence" value="ECO:0007669"/>
    <property type="project" value="UniProtKB-UniRule"/>
</dbReference>
<evidence type="ECO:0000256" key="6">
    <source>
        <dbReference type="ARBA" id="ARBA00022833"/>
    </source>
</evidence>
<feature type="region of interest" description="Disordered" evidence="8">
    <location>
        <begin position="1"/>
        <end position="36"/>
    </location>
</feature>
<comment type="subcellular location">
    <subcellularLocation>
        <location evidence="7">Cytoplasm</location>
    </subcellularLocation>
</comment>
<dbReference type="PANTHER" id="PTHR46986">
    <property type="entry name" value="ENDORIBONUCLEASE YBEY, CHLOROPLASTIC"/>
    <property type="match status" value="1"/>
</dbReference>
<keyword evidence="6 7" id="KW-0862">Zinc</keyword>
<evidence type="ECO:0000256" key="7">
    <source>
        <dbReference type="HAMAP-Rule" id="MF_00009"/>
    </source>
</evidence>
<reference evidence="9 10" key="1">
    <citation type="submission" date="2020-04" db="EMBL/GenBank/DDBJ databases">
        <title>Description of novel Gluconacetobacter.</title>
        <authorList>
            <person name="Sombolestani A."/>
        </authorList>
    </citation>
    <scope>NUCLEOTIDE SEQUENCE [LARGE SCALE GENOMIC DNA]</scope>
    <source>
        <strain evidence="9 10">LMG 19747</strain>
    </source>
</reference>
<organism evidence="9 10">
    <name type="scientific">Gluconacetobacter sacchari</name>
    <dbReference type="NCBI Taxonomy" id="92759"/>
    <lineage>
        <taxon>Bacteria</taxon>
        <taxon>Pseudomonadati</taxon>
        <taxon>Pseudomonadota</taxon>
        <taxon>Alphaproteobacteria</taxon>
        <taxon>Acetobacterales</taxon>
        <taxon>Acetobacteraceae</taxon>
        <taxon>Gluconacetobacter</taxon>
    </lineage>
</organism>
<dbReference type="Proteomes" id="UP000589085">
    <property type="component" value="Unassembled WGS sequence"/>
</dbReference>
<keyword evidence="3 7" id="KW-0479">Metal-binding</keyword>
<comment type="caution">
    <text evidence="9">The sequence shown here is derived from an EMBL/GenBank/DDBJ whole genome shotgun (WGS) entry which is preliminary data.</text>
</comment>
<comment type="similarity">
    <text evidence="1 7">Belongs to the endoribonuclease YbeY family.</text>
</comment>
<dbReference type="NCBIfam" id="TIGR00043">
    <property type="entry name" value="rRNA maturation RNase YbeY"/>
    <property type="match status" value="1"/>
</dbReference>
<proteinExistence type="inferred from homology"/>
<keyword evidence="7" id="KW-0690">Ribosome biogenesis</keyword>
<dbReference type="HAMAP" id="MF_00009">
    <property type="entry name" value="Endoribonucl_YbeY"/>
    <property type="match status" value="1"/>
</dbReference>
<keyword evidence="7" id="KW-0698">rRNA processing</keyword>
<dbReference type="SUPFAM" id="SSF55486">
    <property type="entry name" value="Metalloproteases ('zincins'), catalytic domain"/>
    <property type="match status" value="1"/>
</dbReference>
<dbReference type="InterPro" id="IPR002036">
    <property type="entry name" value="YbeY"/>
</dbReference>
<dbReference type="Gene3D" id="3.40.390.30">
    <property type="entry name" value="Metalloproteases ('zincins'), catalytic domain"/>
    <property type="match status" value="1"/>
</dbReference>
<evidence type="ECO:0000313" key="10">
    <source>
        <dbReference type="Proteomes" id="UP000589085"/>
    </source>
</evidence>
<feature type="compositionally biased region" description="Basic and acidic residues" evidence="8">
    <location>
        <begin position="1"/>
        <end position="11"/>
    </location>
</feature>
<comment type="cofactor">
    <cofactor evidence="7">
        <name>Zn(2+)</name>
        <dbReference type="ChEBI" id="CHEBI:29105"/>
    </cofactor>
    <text evidence="7">Binds 1 zinc ion.</text>
</comment>
<feature type="binding site" evidence="7">
    <location>
        <position position="153"/>
    </location>
    <ligand>
        <name>Zn(2+)</name>
        <dbReference type="ChEBI" id="CHEBI:29105"/>
        <note>catalytic</note>
    </ligand>
</feature>
<dbReference type="AlphaFoldDB" id="A0A7W4IF76"/>
<dbReference type="Pfam" id="PF02130">
    <property type="entry name" value="YbeY"/>
    <property type="match status" value="1"/>
</dbReference>
<keyword evidence="7" id="KW-0963">Cytoplasm</keyword>
<comment type="function">
    <text evidence="7">Single strand-specific metallo-endoribonuclease involved in late-stage 70S ribosome quality control and in maturation of the 3' terminus of the 16S rRNA.</text>
</comment>
<gene>
    <name evidence="7 9" type="primary">ybeY</name>
    <name evidence="9" type="ORF">HLH48_16465</name>
</gene>
<dbReference type="GO" id="GO:0005737">
    <property type="term" value="C:cytoplasm"/>
    <property type="evidence" value="ECO:0007669"/>
    <property type="project" value="UniProtKB-SubCell"/>
</dbReference>
<dbReference type="EMBL" id="JABEQJ010000024">
    <property type="protein sequence ID" value="MBB2161739.1"/>
    <property type="molecule type" value="Genomic_DNA"/>
</dbReference>
<dbReference type="GO" id="GO:0004521">
    <property type="term" value="F:RNA endonuclease activity"/>
    <property type="evidence" value="ECO:0007669"/>
    <property type="project" value="UniProtKB-UniRule"/>
</dbReference>
<evidence type="ECO:0000256" key="5">
    <source>
        <dbReference type="ARBA" id="ARBA00022801"/>
    </source>
</evidence>
<protein>
    <recommendedName>
        <fullName evidence="7">Endoribonuclease YbeY</fullName>
        <ecNumber evidence="7">3.1.-.-</ecNumber>
    </recommendedName>
</protein>
<accession>A0A7W4IF76</accession>
<feature type="binding site" evidence="7">
    <location>
        <position position="143"/>
    </location>
    <ligand>
        <name>Zn(2+)</name>
        <dbReference type="ChEBI" id="CHEBI:29105"/>
        <note>catalytic</note>
    </ligand>
</feature>
<evidence type="ECO:0000256" key="8">
    <source>
        <dbReference type="SAM" id="MobiDB-lite"/>
    </source>
</evidence>
<dbReference type="InterPro" id="IPR023091">
    <property type="entry name" value="MetalPrtase_cat_dom_sf_prd"/>
</dbReference>
<evidence type="ECO:0000256" key="1">
    <source>
        <dbReference type="ARBA" id="ARBA00010875"/>
    </source>
</evidence>
<sequence length="194" mass="21319">MEPRSSKRPAETDGDVIRPPAAGLAAGPHSTMTQDDPECDVIVADARWHGAIPGLAALVRRTARAAWAGGEPAPVTIALDNDRAIRRLNARHRDRNKPTNVLTFDYPDGVPGGDIMIALETVRREAQAAGRPIRHHLMHLIVHGILHLRGHDHHQAGEARRMEMEEARILGRLSVPNPWKFRPGSPSGRMEDAQ</sequence>
<name>A0A7W4IF76_9PROT</name>
<evidence type="ECO:0000256" key="4">
    <source>
        <dbReference type="ARBA" id="ARBA00022759"/>
    </source>
</evidence>
<dbReference type="GO" id="GO:0008270">
    <property type="term" value="F:zinc ion binding"/>
    <property type="evidence" value="ECO:0007669"/>
    <property type="project" value="UniProtKB-UniRule"/>
</dbReference>
<keyword evidence="2 7" id="KW-0540">Nuclease</keyword>
<keyword evidence="4 7" id="KW-0255">Endonuclease</keyword>
<keyword evidence="5 7" id="KW-0378">Hydrolase</keyword>
<evidence type="ECO:0000313" key="9">
    <source>
        <dbReference type="EMBL" id="MBB2161739.1"/>
    </source>
</evidence>